<keyword evidence="2" id="KW-0472">Membrane</keyword>
<accession>A0A6A6U5T9</accession>
<dbReference type="AlphaFoldDB" id="A0A6A6U5T9"/>
<dbReference type="OrthoDB" id="63581at2759"/>
<keyword evidence="2" id="KW-0812">Transmembrane</keyword>
<evidence type="ECO:0000313" key="4">
    <source>
        <dbReference type="EMBL" id="KAF2666653.1"/>
    </source>
</evidence>
<dbReference type="InterPro" id="IPR006976">
    <property type="entry name" value="VanZ-like"/>
</dbReference>
<dbReference type="PANTHER" id="PTHR28008">
    <property type="entry name" value="DOMAIN PROTEIN, PUTATIVE (AFU_ORTHOLOGUE AFUA_3G10980)-RELATED"/>
    <property type="match status" value="1"/>
</dbReference>
<keyword evidence="5" id="KW-1185">Reference proteome</keyword>
<evidence type="ECO:0000256" key="2">
    <source>
        <dbReference type="SAM" id="Phobius"/>
    </source>
</evidence>
<feature type="transmembrane region" description="Helical" evidence="2">
    <location>
        <begin position="70"/>
        <end position="87"/>
    </location>
</feature>
<feature type="transmembrane region" description="Helical" evidence="2">
    <location>
        <begin position="41"/>
        <end position="58"/>
    </location>
</feature>
<dbReference type="Pfam" id="PF04892">
    <property type="entry name" value="VanZ"/>
    <property type="match status" value="1"/>
</dbReference>
<dbReference type="EMBL" id="MU004238">
    <property type="protein sequence ID" value="KAF2666653.1"/>
    <property type="molecule type" value="Genomic_DNA"/>
</dbReference>
<protein>
    <recommendedName>
        <fullName evidence="3">VanZ-like domain-containing protein</fullName>
    </recommendedName>
</protein>
<gene>
    <name evidence="4" type="ORF">BT63DRAFT_441744</name>
</gene>
<evidence type="ECO:0000313" key="5">
    <source>
        <dbReference type="Proteomes" id="UP000799302"/>
    </source>
</evidence>
<feature type="region of interest" description="Disordered" evidence="1">
    <location>
        <begin position="149"/>
        <end position="199"/>
    </location>
</feature>
<feature type="transmembrane region" description="Helical" evidence="2">
    <location>
        <begin position="99"/>
        <end position="116"/>
    </location>
</feature>
<organism evidence="4 5">
    <name type="scientific">Microthyrium microscopicum</name>
    <dbReference type="NCBI Taxonomy" id="703497"/>
    <lineage>
        <taxon>Eukaryota</taxon>
        <taxon>Fungi</taxon>
        <taxon>Dikarya</taxon>
        <taxon>Ascomycota</taxon>
        <taxon>Pezizomycotina</taxon>
        <taxon>Dothideomycetes</taxon>
        <taxon>Dothideomycetes incertae sedis</taxon>
        <taxon>Microthyriales</taxon>
        <taxon>Microthyriaceae</taxon>
        <taxon>Microthyrium</taxon>
    </lineage>
</organism>
<dbReference type="PANTHER" id="PTHR28008:SF1">
    <property type="entry name" value="DOMAIN PROTEIN, PUTATIVE (AFU_ORTHOLOGUE AFUA_3G10980)-RELATED"/>
    <property type="match status" value="1"/>
</dbReference>
<dbReference type="NCBIfam" id="NF037970">
    <property type="entry name" value="vanZ_1"/>
    <property type="match status" value="1"/>
</dbReference>
<keyword evidence="2" id="KW-1133">Transmembrane helix</keyword>
<feature type="compositionally biased region" description="Basic and acidic residues" evidence="1">
    <location>
        <begin position="184"/>
        <end position="199"/>
    </location>
</feature>
<dbReference type="Proteomes" id="UP000799302">
    <property type="component" value="Unassembled WGS sequence"/>
</dbReference>
<sequence length="199" mass="22145">MRFRTYPAVGFAILCLLSAYVGLAPTSYNPALPSYGQSDKVLHFITFFLLTLCFYWILETNRRKNLQLTLLVCPGVLGVGSEIVQGLLPNGRAFDLLDIFANVVGSGAALAICVWYHKRMLERKRHGRTFGPLAEGEEEDFDVELGEGIGSQENGVIPEATLEAEVDNWDENAEDWDEDEANEDDAKPSDDEVGKKRND</sequence>
<evidence type="ECO:0000256" key="1">
    <source>
        <dbReference type="SAM" id="MobiDB-lite"/>
    </source>
</evidence>
<feature type="compositionally biased region" description="Acidic residues" evidence="1">
    <location>
        <begin position="162"/>
        <end position="183"/>
    </location>
</feature>
<reference evidence="4" key="1">
    <citation type="journal article" date="2020" name="Stud. Mycol.">
        <title>101 Dothideomycetes genomes: a test case for predicting lifestyles and emergence of pathogens.</title>
        <authorList>
            <person name="Haridas S."/>
            <person name="Albert R."/>
            <person name="Binder M."/>
            <person name="Bloem J."/>
            <person name="Labutti K."/>
            <person name="Salamov A."/>
            <person name="Andreopoulos B."/>
            <person name="Baker S."/>
            <person name="Barry K."/>
            <person name="Bills G."/>
            <person name="Bluhm B."/>
            <person name="Cannon C."/>
            <person name="Castanera R."/>
            <person name="Culley D."/>
            <person name="Daum C."/>
            <person name="Ezra D."/>
            <person name="Gonzalez J."/>
            <person name="Henrissat B."/>
            <person name="Kuo A."/>
            <person name="Liang C."/>
            <person name="Lipzen A."/>
            <person name="Lutzoni F."/>
            <person name="Magnuson J."/>
            <person name="Mondo S."/>
            <person name="Nolan M."/>
            <person name="Ohm R."/>
            <person name="Pangilinan J."/>
            <person name="Park H.-J."/>
            <person name="Ramirez L."/>
            <person name="Alfaro M."/>
            <person name="Sun H."/>
            <person name="Tritt A."/>
            <person name="Yoshinaga Y."/>
            <person name="Zwiers L.-H."/>
            <person name="Turgeon B."/>
            <person name="Goodwin S."/>
            <person name="Spatafora J."/>
            <person name="Crous P."/>
            <person name="Grigoriev I."/>
        </authorList>
    </citation>
    <scope>NUCLEOTIDE SEQUENCE</scope>
    <source>
        <strain evidence="4">CBS 115976</strain>
    </source>
</reference>
<feature type="domain" description="VanZ-like" evidence="3">
    <location>
        <begin position="39"/>
        <end position="115"/>
    </location>
</feature>
<name>A0A6A6U5T9_9PEZI</name>
<evidence type="ECO:0000259" key="3">
    <source>
        <dbReference type="Pfam" id="PF04892"/>
    </source>
</evidence>
<proteinExistence type="predicted"/>